<dbReference type="Pfam" id="PF00691">
    <property type="entry name" value="OmpA"/>
    <property type="match status" value="1"/>
</dbReference>
<reference evidence="4 5" key="1">
    <citation type="submission" date="2010-03" db="EMBL/GenBank/DDBJ databases">
        <authorList>
            <consortium name="The Broad Institute Genome Sequencing Platform"/>
            <person name="Ward D."/>
            <person name="Earl A."/>
            <person name="Feldgarden M."/>
            <person name="Gevers D."/>
            <person name="Young S."/>
            <person name="Zeng Q."/>
            <person name="Koehrsen M."/>
            <person name="Alvarado L."/>
            <person name="Berlin A.M."/>
            <person name="Borenstein D."/>
            <person name="Chapman S.B."/>
            <person name="Chen Z."/>
            <person name="Engels R."/>
            <person name="Freedman E."/>
            <person name="Gellesch M."/>
            <person name="Goldberg J."/>
            <person name="Griggs A."/>
            <person name="Gujja S."/>
            <person name="Heilman E.R."/>
            <person name="Heiman D.I."/>
            <person name="Hepburn T.A."/>
            <person name="Howarth C."/>
            <person name="Jen D."/>
            <person name="Larson L."/>
            <person name="Mehta T."/>
            <person name="Park D."/>
            <person name="Pearson M."/>
            <person name="Richards J."/>
            <person name="Roberts A."/>
            <person name="Saif S."/>
            <person name="Shea T.D."/>
            <person name="Shenoy N."/>
            <person name="Sisk P."/>
            <person name="Stolte C."/>
            <person name="Sykes S.N."/>
            <person name="Walk T."/>
            <person name="White J."/>
            <person name="Yandava C."/>
            <person name="Izard J."/>
            <person name="Baranova O.V."/>
            <person name="Blanton J.M."/>
            <person name="Tanner A.C."/>
            <person name="Dewhirst F."/>
            <person name="Haas B."/>
            <person name="Nusbaum C."/>
            <person name="Birren B."/>
        </authorList>
    </citation>
    <scope>NUCLEOTIDE SEQUENCE [LARGE SCALE GENOMIC DNA]</scope>
    <source>
        <strain evidence="4 5">ATCC 29453</strain>
    </source>
</reference>
<dbReference type="PROSITE" id="PS51123">
    <property type="entry name" value="OMPA_2"/>
    <property type="match status" value="1"/>
</dbReference>
<evidence type="ECO:0000259" key="3">
    <source>
        <dbReference type="PROSITE" id="PS51123"/>
    </source>
</evidence>
<evidence type="ECO:0000256" key="1">
    <source>
        <dbReference type="PROSITE-ProRule" id="PRU00473"/>
    </source>
</evidence>
<dbReference type="InterPro" id="IPR006665">
    <property type="entry name" value="OmpA-like"/>
</dbReference>
<dbReference type="InterPro" id="IPR050330">
    <property type="entry name" value="Bact_OuterMem_StrucFunc"/>
</dbReference>
<dbReference type="EMBL" id="ADCY02000003">
    <property type="protein sequence ID" value="EFG31755.2"/>
    <property type="molecule type" value="Genomic_DNA"/>
</dbReference>
<dbReference type="eggNOG" id="COG2885">
    <property type="taxonomic scope" value="Bacteria"/>
</dbReference>
<sequence>MLQMYDEPVVENEDESTTWIALSDLMTGLMAIFLTLSIAILVNQNAQRDEIVQDVQQALKKSGLEIETDPRTGDMNIAADFAFESGKAVLKPEGKAILDQLMPVFAKAVFDELSGEQQEEITRLIVEGHTDSVGSYASNMQLSTERANAVLSYIDTQMPDFPHKAELLAKMTAVGRGENDASPTENPADRRVLLRFDFKQPDWTKQPKKNQK</sequence>
<keyword evidence="1 2" id="KW-0472">Membrane</keyword>
<dbReference type="CDD" id="cd07185">
    <property type="entry name" value="OmpA_C-like"/>
    <property type="match status" value="1"/>
</dbReference>
<evidence type="ECO:0000313" key="4">
    <source>
        <dbReference type="EMBL" id="EFG31755.2"/>
    </source>
</evidence>
<dbReference type="HOGENOM" id="CLU_016890_2_2_4"/>
<evidence type="ECO:0000256" key="2">
    <source>
        <dbReference type="SAM" id="Phobius"/>
    </source>
</evidence>
<name>V9HDS9_9NEIS</name>
<dbReference type="SUPFAM" id="SSF103088">
    <property type="entry name" value="OmpA-like"/>
    <property type="match status" value="1"/>
</dbReference>
<dbReference type="Gene3D" id="3.30.1330.60">
    <property type="entry name" value="OmpA-like domain"/>
    <property type="match status" value="1"/>
</dbReference>
<dbReference type="PANTHER" id="PTHR30329">
    <property type="entry name" value="STATOR ELEMENT OF FLAGELLAR MOTOR COMPLEX"/>
    <property type="match status" value="1"/>
</dbReference>
<evidence type="ECO:0000313" key="5">
    <source>
        <dbReference type="Proteomes" id="UP000017813"/>
    </source>
</evidence>
<dbReference type="PANTHER" id="PTHR30329:SF21">
    <property type="entry name" value="LIPOPROTEIN YIAD-RELATED"/>
    <property type="match status" value="1"/>
</dbReference>
<dbReference type="GO" id="GO:0016020">
    <property type="term" value="C:membrane"/>
    <property type="evidence" value="ECO:0007669"/>
    <property type="project" value="UniProtKB-UniRule"/>
</dbReference>
<organism evidence="4 5">
    <name type="scientific">Simonsiella muelleri ATCC 29453</name>
    <dbReference type="NCBI Taxonomy" id="641147"/>
    <lineage>
        <taxon>Bacteria</taxon>
        <taxon>Pseudomonadati</taxon>
        <taxon>Pseudomonadota</taxon>
        <taxon>Betaproteobacteria</taxon>
        <taxon>Neisseriales</taxon>
        <taxon>Neisseriaceae</taxon>
        <taxon>Simonsiella</taxon>
    </lineage>
</organism>
<dbReference type="InterPro" id="IPR036737">
    <property type="entry name" value="OmpA-like_sf"/>
</dbReference>
<keyword evidence="2" id="KW-0812">Transmembrane</keyword>
<reference evidence="4 5" key="2">
    <citation type="submission" date="2011-10" db="EMBL/GenBank/DDBJ databases">
        <title>The Genome Sequence of Simonsiella muelleri ATCC 29453.</title>
        <authorList>
            <consortium name="The Broad Institute Genome Sequencing Platform"/>
            <consortium name="The Broad Institute Genome Sequencing Center for Infectious Disease"/>
            <person name="Earl A."/>
            <person name="Ward D."/>
            <person name="Feldgarden M."/>
            <person name="Gevers D."/>
            <person name="Izard J."/>
            <person name="Baranova O.V."/>
            <person name="Blanton J.M."/>
            <person name="Tanner A.C."/>
            <person name="Dewhirst F."/>
            <person name="Young S.K."/>
            <person name="Zeng Q."/>
            <person name="Gargeya S."/>
            <person name="Fitzgerald M."/>
            <person name="Haas B."/>
            <person name="Abouelleil A."/>
            <person name="Alvarado L."/>
            <person name="Arachchi H.M."/>
            <person name="Berlin A."/>
            <person name="Brown A."/>
            <person name="Chapman S.B."/>
            <person name="Chen Z."/>
            <person name="Dunbar C."/>
            <person name="Freedman E."/>
            <person name="Gearin G."/>
            <person name="Goldberg J."/>
            <person name="Griggs A."/>
            <person name="Gujja S."/>
            <person name="Heiman D."/>
            <person name="Howarth C."/>
            <person name="Larson L."/>
            <person name="Lui A."/>
            <person name="MacDonald P.J.P."/>
            <person name="Montmayeur A."/>
            <person name="Murphy C."/>
            <person name="Neiman D."/>
            <person name="Pearson M."/>
            <person name="Priest M."/>
            <person name="Roberts A."/>
            <person name="Saif S."/>
            <person name="Shea T."/>
            <person name="Shenoy N."/>
            <person name="Sisk P."/>
            <person name="Stolte C."/>
            <person name="Sykes S."/>
            <person name="Wortman J."/>
            <person name="Nusbaum C."/>
            <person name="Birren B."/>
        </authorList>
    </citation>
    <scope>NUCLEOTIDE SEQUENCE [LARGE SCALE GENOMIC DNA]</scope>
    <source>
        <strain evidence="4 5">ATCC 29453</strain>
    </source>
</reference>
<accession>V9HDS9</accession>
<dbReference type="Proteomes" id="UP000017813">
    <property type="component" value="Unassembled WGS sequence"/>
</dbReference>
<feature type="domain" description="OmpA-like" evidence="3">
    <location>
        <begin position="70"/>
        <end position="212"/>
    </location>
</feature>
<feature type="transmembrane region" description="Helical" evidence="2">
    <location>
        <begin position="20"/>
        <end position="42"/>
    </location>
</feature>
<dbReference type="AlphaFoldDB" id="V9HDS9"/>
<comment type="caution">
    <text evidence="4">The sequence shown here is derived from an EMBL/GenBank/DDBJ whole genome shotgun (WGS) entry which is preliminary data.</text>
</comment>
<dbReference type="STRING" id="641147.HMPREF9021_00152"/>
<keyword evidence="2" id="KW-1133">Transmembrane helix</keyword>
<keyword evidence="5" id="KW-1185">Reference proteome</keyword>
<protein>
    <recommendedName>
        <fullName evidence="3">OmpA-like domain-containing protein</fullName>
    </recommendedName>
</protein>
<gene>
    <name evidence="4" type="ORF">HMPREF9021_00152</name>
</gene>
<proteinExistence type="predicted"/>